<gene>
    <name evidence="3" type="ORF">OMP38_03085</name>
</gene>
<dbReference type="InterPro" id="IPR000315">
    <property type="entry name" value="Znf_B-box"/>
</dbReference>
<name>A0A9X4KH25_9BACL</name>
<keyword evidence="4" id="KW-1185">Reference proteome</keyword>
<evidence type="ECO:0000256" key="1">
    <source>
        <dbReference type="SAM" id="Phobius"/>
    </source>
</evidence>
<comment type="caution">
    <text evidence="3">The sequence shown here is derived from an EMBL/GenBank/DDBJ whole genome shotgun (WGS) entry which is preliminary data.</text>
</comment>
<evidence type="ECO:0000259" key="2">
    <source>
        <dbReference type="PROSITE" id="PS50119"/>
    </source>
</evidence>
<keyword evidence="1" id="KW-0472">Membrane</keyword>
<protein>
    <submittedName>
        <fullName evidence="3">DUF3818 domain-containing protein</fullName>
    </submittedName>
</protein>
<feature type="domain" description="B box-type" evidence="2">
    <location>
        <begin position="1"/>
        <end position="27"/>
    </location>
</feature>
<dbReference type="AlphaFoldDB" id="A0A9X4KH25"/>
<accession>A0A9X4KH25</accession>
<dbReference type="PROSITE" id="PS50119">
    <property type="entry name" value="ZF_BBOX"/>
    <property type="match status" value="1"/>
</dbReference>
<organism evidence="3 4">
    <name type="scientific">Cohnella ginsengisoli</name>
    <dbReference type="NCBI Taxonomy" id="425004"/>
    <lineage>
        <taxon>Bacteria</taxon>
        <taxon>Bacillati</taxon>
        <taxon>Bacillota</taxon>
        <taxon>Bacilli</taxon>
        <taxon>Bacillales</taxon>
        <taxon>Paenibacillaceae</taxon>
        <taxon>Cohnella</taxon>
    </lineage>
</organism>
<reference evidence="3 4" key="1">
    <citation type="submission" date="2022-10" db="EMBL/GenBank/DDBJ databases">
        <title>Comparative genomic analysis of Cohnella hashimotonis sp. nov., isolated from the International Space Station.</title>
        <authorList>
            <person name="Simpson A."/>
            <person name="Venkateswaran K."/>
        </authorList>
    </citation>
    <scope>NUCLEOTIDE SEQUENCE [LARGE SCALE GENOMIC DNA]</scope>
    <source>
        <strain evidence="3 4">DSM 18997</strain>
    </source>
</reference>
<feature type="transmembrane region" description="Helical" evidence="1">
    <location>
        <begin position="107"/>
        <end position="127"/>
    </location>
</feature>
<dbReference type="Proteomes" id="UP001153387">
    <property type="component" value="Unassembled WGS sequence"/>
</dbReference>
<evidence type="ECO:0000313" key="3">
    <source>
        <dbReference type="EMBL" id="MDG0789947.1"/>
    </source>
</evidence>
<keyword evidence="1" id="KW-0812">Transmembrane</keyword>
<dbReference type="RefSeq" id="WP_277563834.1">
    <property type="nucleotide sequence ID" value="NZ_JAPDHZ010000002.1"/>
</dbReference>
<sequence>MKCYKHESVDASATCQECGRALCRECSSRFSLLMCEGCLVQNNEIVKNRLIKGFVMSGIFFAIGIAFGIMGDSGLFATLVTGYGLFGAYWSYTLMSKFIKGGMPMPLIKGVLALFTGIFVAPFKIYWDVRELKKIEEIKATIISNGIAG</sequence>
<keyword evidence="1" id="KW-1133">Transmembrane helix</keyword>
<evidence type="ECO:0000313" key="4">
    <source>
        <dbReference type="Proteomes" id="UP001153387"/>
    </source>
</evidence>
<dbReference type="GO" id="GO:0008270">
    <property type="term" value="F:zinc ion binding"/>
    <property type="evidence" value="ECO:0007669"/>
    <property type="project" value="InterPro"/>
</dbReference>
<proteinExistence type="predicted"/>
<dbReference type="EMBL" id="JAPDHZ010000002">
    <property type="protein sequence ID" value="MDG0789947.1"/>
    <property type="molecule type" value="Genomic_DNA"/>
</dbReference>